<evidence type="ECO:0000256" key="1">
    <source>
        <dbReference type="SAM" id="MobiDB-lite"/>
    </source>
</evidence>
<protein>
    <submittedName>
        <fullName evidence="2">Uncharacterized protein</fullName>
    </submittedName>
</protein>
<evidence type="ECO:0000313" key="3">
    <source>
        <dbReference type="Proteomes" id="UP000327013"/>
    </source>
</evidence>
<dbReference type="EMBL" id="CM017322">
    <property type="protein sequence ID" value="KAE8009645.1"/>
    <property type="molecule type" value="Genomic_DNA"/>
</dbReference>
<reference evidence="2 3" key="1">
    <citation type="submission" date="2019-06" db="EMBL/GenBank/DDBJ databases">
        <title>A chromosomal-level reference genome of Carpinus fangiana (Coryloideae, Betulaceae).</title>
        <authorList>
            <person name="Yang X."/>
            <person name="Wang Z."/>
            <person name="Zhang L."/>
            <person name="Hao G."/>
            <person name="Liu J."/>
            <person name="Yang Y."/>
        </authorList>
    </citation>
    <scope>NUCLEOTIDE SEQUENCE [LARGE SCALE GENOMIC DNA]</scope>
    <source>
        <strain evidence="2">Cfa_2016G</strain>
        <tissue evidence="2">Leaf</tissue>
    </source>
</reference>
<accession>A0A5N6QR65</accession>
<feature type="compositionally biased region" description="Basic and acidic residues" evidence="1">
    <location>
        <begin position="112"/>
        <end position="124"/>
    </location>
</feature>
<gene>
    <name evidence="2" type="ORF">FH972_006071</name>
</gene>
<organism evidence="2 3">
    <name type="scientific">Carpinus fangiana</name>
    <dbReference type="NCBI Taxonomy" id="176857"/>
    <lineage>
        <taxon>Eukaryota</taxon>
        <taxon>Viridiplantae</taxon>
        <taxon>Streptophyta</taxon>
        <taxon>Embryophyta</taxon>
        <taxon>Tracheophyta</taxon>
        <taxon>Spermatophyta</taxon>
        <taxon>Magnoliopsida</taxon>
        <taxon>eudicotyledons</taxon>
        <taxon>Gunneridae</taxon>
        <taxon>Pentapetalae</taxon>
        <taxon>rosids</taxon>
        <taxon>fabids</taxon>
        <taxon>Fagales</taxon>
        <taxon>Betulaceae</taxon>
        <taxon>Carpinus</taxon>
    </lineage>
</organism>
<name>A0A5N6QR65_9ROSI</name>
<evidence type="ECO:0000313" key="2">
    <source>
        <dbReference type="EMBL" id="KAE8009645.1"/>
    </source>
</evidence>
<proteinExistence type="predicted"/>
<feature type="region of interest" description="Disordered" evidence="1">
    <location>
        <begin position="105"/>
        <end position="124"/>
    </location>
</feature>
<sequence>MRDSQSHVISNVMQDSRERHSIEHLTVARAGLHPRTPLDRHSSGGHDELQVDLTLAIVVEDVLVGLPSDTGSALVRLKPLGVLGNPPNLVPDEELVTPYVPISPCGETPSFQREKEEKRNGACI</sequence>
<dbReference type="Proteomes" id="UP000327013">
    <property type="component" value="Chromosome 2"/>
</dbReference>
<dbReference type="AlphaFoldDB" id="A0A5N6QR65"/>
<keyword evidence="3" id="KW-1185">Reference proteome</keyword>